<dbReference type="InParanoid" id="A0A2R5GII0"/>
<feature type="compositionally biased region" description="Acidic residues" evidence="1">
    <location>
        <begin position="125"/>
        <end position="165"/>
    </location>
</feature>
<evidence type="ECO:0000256" key="1">
    <source>
        <dbReference type="SAM" id="MobiDB-lite"/>
    </source>
</evidence>
<accession>A0A2R5GII0</accession>
<gene>
    <name evidence="2" type="ORF">FCC1311_046862</name>
</gene>
<comment type="caution">
    <text evidence="2">The sequence shown here is derived from an EMBL/GenBank/DDBJ whole genome shotgun (WGS) entry which is preliminary data.</text>
</comment>
<organism evidence="2 3">
    <name type="scientific">Hondaea fermentalgiana</name>
    <dbReference type="NCBI Taxonomy" id="2315210"/>
    <lineage>
        <taxon>Eukaryota</taxon>
        <taxon>Sar</taxon>
        <taxon>Stramenopiles</taxon>
        <taxon>Bigyra</taxon>
        <taxon>Labyrinthulomycetes</taxon>
        <taxon>Thraustochytrida</taxon>
        <taxon>Thraustochytriidae</taxon>
        <taxon>Hondaea</taxon>
    </lineage>
</organism>
<sequence>MAQTGGRKLRFRNYVPSDSTLAARGGSVGATDAAGEDAGTKTATTTAKASGKLLEATEARVKELEARAAETARKGAATDATVTPRKINWDLKRDAAKPLAKLARRTQRAIVELAEEEAKRRRLEDEDEDEEEDEDEDDDDDDEDDDDDDEDEDDDDDDDEEEETETNNGKSHETGKE</sequence>
<dbReference type="OrthoDB" id="10261348at2759"/>
<dbReference type="EMBL" id="BEYU01000041">
    <property type="protein sequence ID" value="GBG28463.1"/>
    <property type="molecule type" value="Genomic_DNA"/>
</dbReference>
<feature type="region of interest" description="Disordered" evidence="1">
    <location>
        <begin position="115"/>
        <end position="177"/>
    </location>
</feature>
<dbReference type="GO" id="GO:0005684">
    <property type="term" value="C:U2-type spliceosomal complex"/>
    <property type="evidence" value="ECO:0007669"/>
    <property type="project" value="TreeGrafter"/>
</dbReference>
<dbReference type="Pfam" id="PF08315">
    <property type="entry name" value="cwf18"/>
    <property type="match status" value="1"/>
</dbReference>
<name>A0A2R5GII0_9STRA</name>
<dbReference type="InterPro" id="IPR013169">
    <property type="entry name" value="mRNA_splic_Cwf18-like"/>
</dbReference>
<feature type="compositionally biased region" description="Low complexity" evidence="1">
    <location>
        <begin position="30"/>
        <end position="49"/>
    </location>
</feature>
<evidence type="ECO:0000313" key="2">
    <source>
        <dbReference type="EMBL" id="GBG28463.1"/>
    </source>
</evidence>
<proteinExistence type="predicted"/>
<evidence type="ECO:0000313" key="3">
    <source>
        <dbReference type="Proteomes" id="UP000241890"/>
    </source>
</evidence>
<dbReference type="Proteomes" id="UP000241890">
    <property type="component" value="Unassembled WGS sequence"/>
</dbReference>
<reference evidence="2 3" key="1">
    <citation type="submission" date="2017-12" db="EMBL/GenBank/DDBJ databases">
        <title>Sequencing, de novo assembly and annotation of complete genome of a new Thraustochytrid species, strain FCC1311.</title>
        <authorList>
            <person name="Sedici K."/>
            <person name="Godart F."/>
            <person name="Aiese Cigliano R."/>
            <person name="Sanseverino W."/>
            <person name="Barakat M."/>
            <person name="Ortet P."/>
            <person name="Marechal E."/>
            <person name="Cagnac O."/>
            <person name="Amato A."/>
        </authorList>
    </citation>
    <scope>NUCLEOTIDE SEQUENCE [LARGE SCALE GENOMIC DNA]</scope>
</reference>
<dbReference type="PANTHER" id="PTHR31551">
    <property type="entry name" value="PRE-MRNA-SPLICING FACTOR CWF18"/>
    <property type="match status" value="1"/>
</dbReference>
<dbReference type="PANTHER" id="PTHR31551:SF1">
    <property type="entry name" value="COILED-COIL DOMAIN-CONTAINING PROTEIN 12"/>
    <property type="match status" value="1"/>
</dbReference>
<protein>
    <submittedName>
        <fullName evidence="2">Coiled-coil domain-containing protein 12</fullName>
    </submittedName>
</protein>
<feature type="region of interest" description="Disordered" evidence="1">
    <location>
        <begin position="1"/>
        <end position="49"/>
    </location>
</feature>
<dbReference type="AlphaFoldDB" id="A0A2R5GII0"/>
<keyword evidence="3" id="KW-1185">Reference proteome</keyword>
<dbReference type="GO" id="GO:0071014">
    <property type="term" value="C:post-mRNA release spliceosomal complex"/>
    <property type="evidence" value="ECO:0007669"/>
    <property type="project" value="TreeGrafter"/>
</dbReference>